<keyword evidence="6" id="KW-0902">Two-component regulatory system</keyword>
<dbReference type="InterPro" id="IPR035965">
    <property type="entry name" value="PAS-like_dom_sf"/>
</dbReference>
<dbReference type="SMART" id="SM00448">
    <property type="entry name" value="REC"/>
    <property type="match status" value="1"/>
</dbReference>
<keyword evidence="4" id="KW-0808">Transferase</keyword>
<evidence type="ECO:0000256" key="1">
    <source>
        <dbReference type="ARBA" id="ARBA00000085"/>
    </source>
</evidence>
<evidence type="ECO:0000259" key="9">
    <source>
        <dbReference type="PROSITE" id="PS50109"/>
    </source>
</evidence>
<dbReference type="InterPro" id="IPR036097">
    <property type="entry name" value="HisK_dim/P_sf"/>
</dbReference>
<dbReference type="PROSITE" id="PS50112">
    <property type="entry name" value="PAS"/>
    <property type="match status" value="1"/>
</dbReference>
<dbReference type="PROSITE" id="PS50110">
    <property type="entry name" value="RESPONSE_REGULATORY"/>
    <property type="match status" value="1"/>
</dbReference>
<dbReference type="Gene3D" id="3.40.50.2300">
    <property type="match status" value="1"/>
</dbReference>
<dbReference type="InterPro" id="IPR000014">
    <property type="entry name" value="PAS"/>
</dbReference>
<evidence type="ECO:0000256" key="7">
    <source>
        <dbReference type="ARBA" id="ARBA00023136"/>
    </source>
</evidence>
<organism evidence="12 13">
    <name type="scientific">Agitococcus lubricus</name>
    <dbReference type="NCBI Taxonomy" id="1077255"/>
    <lineage>
        <taxon>Bacteria</taxon>
        <taxon>Pseudomonadati</taxon>
        <taxon>Pseudomonadota</taxon>
        <taxon>Gammaproteobacteria</taxon>
        <taxon>Moraxellales</taxon>
        <taxon>Moraxellaceae</taxon>
        <taxon>Agitococcus</taxon>
    </lineage>
</organism>
<keyword evidence="3 8" id="KW-0597">Phosphoprotein</keyword>
<dbReference type="InterPro" id="IPR003594">
    <property type="entry name" value="HATPase_dom"/>
</dbReference>
<proteinExistence type="predicted"/>
<dbReference type="CDD" id="cd00075">
    <property type="entry name" value="HATPase"/>
    <property type="match status" value="1"/>
</dbReference>
<evidence type="ECO:0000256" key="6">
    <source>
        <dbReference type="ARBA" id="ARBA00023012"/>
    </source>
</evidence>
<evidence type="ECO:0000259" key="11">
    <source>
        <dbReference type="PROSITE" id="PS50112"/>
    </source>
</evidence>
<accession>A0A2T5IVH0</accession>
<dbReference type="Pfam" id="PF08448">
    <property type="entry name" value="PAS_4"/>
    <property type="match status" value="1"/>
</dbReference>
<dbReference type="InterPro" id="IPR036890">
    <property type="entry name" value="HATPase_C_sf"/>
</dbReference>
<comment type="caution">
    <text evidence="12">The sequence shown here is derived from an EMBL/GenBank/DDBJ whole genome shotgun (WGS) entry which is preliminary data.</text>
</comment>
<dbReference type="InterPro" id="IPR011006">
    <property type="entry name" value="CheY-like_superfamily"/>
</dbReference>
<dbReference type="EC" id="2.7.13.3" evidence="2"/>
<dbReference type="PRINTS" id="PR00344">
    <property type="entry name" value="BCTRLSENSOR"/>
</dbReference>
<keyword evidence="7" id="KW-0472">Membrane</keyword>
<dbReference type="PANTHER" id="PTHR43547:SF2">
    <property type="entry name" value="HYBRID SIGNAL TRANSDUCTION HISTIDINE KINASE C"/>
    <property type="match status" value="1"/>
</dbReference>
<feature type="domain" description="Histidine kinase" evidence="9">
    <location>
        <begin position="287"/>
        <end position="501"/>
    </location>
</feature>
<dbReference type="GO" id="GO:0000155">
    <property type="term" value="F:phosphorelay sensor kinase activity"/>
    <property type="evidence" value="ECO:0007669"/>
    <property type="project" value="InterPro"/>
</dbReference>
<dbReference type="OrthoDB" id="9813151at2"/>
<dbReference type="PANTHER" id="PTHR43547">
    <property type="entry name" value="TWO-COMPONENT HISTIDINE KINASE"/>
    <property type="match status" value="1"/>
</dbReference>
<reference evidence="12 13" key="1">
    <citation type="submission" date="2018-04" db="EMBL/GenBank/DDBJ databases">
        <title>Genomic Encyclopedia of Archaeal and Bacterial Type Strains, Phase II (KMG-II): from individual species to whole genera.</title>
        <authorList>
            <person name="Goeker M."/>
        </authorList>
    </citation>
    <scope>NUCLEOTIDE SEQUENCE [LARGE SCALE GENOMIC DNA]</scope>
    <source>
        <strain evidence="12 13">DSM 5822</strain>
    </source>
</reference>
<dbReference type="FunFam" id="3.30.565.10:FF:000006">
    <property type="entry name" value="Sensor histidine kinase WalK"/>
    <property type="match status" value="1"/>
</dbReference>
<dbReference type="PROSITE" id="PS50109">
    <property type="entry name" value="HIS_KIN"/>
    <property type="match status" value="1"/>
</dbReference>
<dbReference type="RefSeq" id="WP_107866640.1">
    <property type="nucleotide sequence ID" value="NZ_QAON01000016.1"/>
</dbReference>
<dbReference type="FunFam" id="1.10.287.130:FF:000001">
    <property type="entry name" value="Two-component sensor histidine kinase"/>
    <property type="match status" value="1"/>
</dbReference>
<sequence>MQDIQISINPDVVAAKVLLVDDQAIIGEAIRRILATEPSFSFHFCSDATQALQVAKQVQPTVILQDLVMPQTDGLTLVRAYRADEATEAIPIIVLSTKEEPKIKSAAFAMGANDYLVKLPDALELIARIKYHSRSYIALRQRDEATQALQVSQSQLLHTHQELQLLLDTVPTGILKLDAMGRIVQYNKAAQVLLSPSGVALDSIIFSELLEAQARDDFATQLQEAIQQKQSTYIEANLLLNPAMPTLPVEYLITRLPTTQGIELSLVIRDITERKAVDKAKNEFFATMSHELRTPLTSIRGSLAMILSGKFGELNDKTQRMLEVAHRNSDHIGRLINDILDMEKMAMGGMDFTLSEVDADLAMETAISANEGYALRYNVQLQIIQPSQGLRVQADEVRLQQVFANLISNAIKYSHAHAVVELKATHHQQMVRFSVRDYGVGIPESFREHVFNRFAQANTAKAGTGLGLNIARSIVEYLGGQINFHSSEQGTEFYFDLPRVNR</sequence>
<dbReference type="InterPro" id="IPR001789">
    <property type="entry name" value="Sig_transdc_resp-reg_receiver"/>
</dbReference>
<dbReference type="SMART" id="SM00387">
    <property type="entry name" value="HATPase_c"/>
    <property type="match status" value="1"/>
</dbReference>
<dbReference type="Gene3D" id="1.10.287.130">
    <property type="match status" value="1"/>
</dbReference>
<dbReference type="InterPro" id="IPR003661">
    <property type="entry name" value="HisK_dim/P_dom"/>
</dbReference>
<feature type="domain" description="PAS" evidence="11">
    <location>
        <begin position="159"/>
        <end position="229"/>
    </location>
</feature>
<dbReference type="InterPro" id="IPR004358">
    <property type="entry name" value="Sig_transdc_His_kin-like_C"/>
</dbReference>
<dbReference type="CDD" id="cd00082">
    <property type="entry name" value="HisKA"/>
    <property type="match status" value="1"/>
</dbReference>
<evidence type="ECO:0000256" key="3">
    <source>
        <dbReference type="ARBA" id="ARBA00022553"/>
    </source>
</evidence>
<evidence type="ECO:0000256" key="2">
    <source>
        <dbReference type="ARBA" id="ARBA00012438"/>
    </source>
</evidence>
<dbReference type="Pfam" id="PF02518">
    <property type="entry name" value="HATPase_c"/>
    <property type="match status" value="1"/>
</dbReference>
<dbReference type="SUPFAM" id="SSF55785">
    <property type="entry name" value="PYP-like sensor domain (PAS domain)"/>
    <property type="match status" value="1"/>
</dbReference>
<comment type="catalytic activity">
    <reaction evidence="1">
        <text>ATP + protein L-histidine = ADP + protein N-phospho-L-histidine.</text>
        <dbReference type="EC" id="2.7.13.3"/>
    </reaction>
</comment>
<evidence type="ECO:0000256" key="8">
    <source>
        <dbReference type="PROSITE-ProRule" id="PRU00169"/>
    </source>
</evidence>
<dbReference type="Gene3D" id="3.30.565.10">
    <property type="entry name" value="Histidine kinase-like ATPase, C-terminal domain"/>
    <property type="match status" value="1"/>
</dbReference>
<dbReference type="SUPFAM" id="SSF47384">
    <property type="entry name" value="Homodimeric domain of signal transducing histidine kinase"/>
    <property type="match status" value="1"/>
</dbReference>
<dbReference type="Pfam" id="PF00072">
    <property type="entry name" value="Response_reg"/>
    <property type="match status" value="1"/>
</dbReference>
<dbReference type="InterPro" id="IPR013656">
    <property type="entry name" value="PAS_4"/>
</dbReference>
<keyword evidence="5 12" id="KW-0418">Kinase</keyword>
<dbReference type="EMBL" id="QAON01000016">
    <property type="protein sequence ID" value="PTQ87875.1"/>
    <property type="molecule type" value="Genomic_DNA"/>
</dbReference>
<evidence type="ECO:0000313" key="12">
    <source>
        <dbReference type="EMBL" id="PTQ87875.1"/>
    </source>
</evidence>
<keyword evidence="13" id="KW-1185">Reference proteome</keyword>
<evidence type="ECO:0000313" key="13">
    <source>
        <dbReference type="Proteomes" id="UP000244223"/>
    </source>
</evidence>
<evidence type="ECO:0000256" key="5">
    <source>
        <dbReference type="ARBA" id="ARBA00022777"/>
    </source>
</evidence>
<dbReference type="Proteomes" id="UP000244223">
    <property type="component" value="Unassembled WGS sequence"/>
</dbReference>
<dbReference type="InterPro" id="IPR005467">
    <property type="entry name" value="His_kinase_dom"/>
</dbReference>
<dbReference type="AlphaFoldDB" id="A0A2T5IVH0"/>
<dbReference type="Pfam" id="PF00512">
    <property type="entry name" value="HisKA"/>
    <property type="match status" value="1"/>
</dbReference>
<feature type="domain" description="Response regulatory" evidence="10">
    <location>
        <begin position="16"/>
        <end position="133"/>
    </location>
</feature>
<dbReference type="Gene3D" id="3.30.450.20">
    <property type="entry name" value="PAS domain"/>
    <property type="match status" value="1"/>
</dbReference>
<name>A0A2T5IVH0_9GAMM</name>
<dbReference type="SUPFAM" id="SSF52172">
    <property type="entry name" value="CheY-like"/>
    <property type="match status" value="1"/>
</dbReference>
<protein>
    <recommendedName>
        <fullName evidence="2">histidine kinase</fullName>
        <ecNumber evidence="2">2.7.13.3</ecNumber>
    </recommendedName>
</protein>
<dbReference type="SUPFAM" id="SSF55874">
    <property type="entry name" value="ATPase domain of HSP90 chaperone/DNA topoisomerase II/histidine kinase"/>
    <property type="match status" value="1"/>
</dbReference>
<feature type="modified residue" description="4-aspartylphosphate" evidence="8">
    <location>
        <position position="66"/>
    </location>
</feature>
<gene>
    <name evidence="12" type="ORF">C8N29_11641</name>
</gene>
<evidence type="ECO:0000259" key="10">
    <source>
        <dbReference type="PROSITE" id="PS50110"/>
    </source>
</evidence>
<evidence type="ECO:0000256" key="4">
    <source>
        <dbReference type="ARBA" id="ARBA00022679"/>
    </source>
</evidence>
<dbReference type="SMART" id="SM00388">
    <property type="entry name" value="HisKA"/>
    <property type="match status" value="1"/>
</dbReference>
<dbReference type="GO" id="GO:0005886">
    <property type="term" value="C:plasma membrane"/>
    <property type="evidence" value="ECO:0007669"/>
    <property type="project" value="UniProtKB-ARBA"/>
</dbReference>